<dbReference type="Proteomes" id="UP000037046">
    <property type="component" value="Unassembled WGS sequence"/>
</dbReference>
<dbReference type="RefSeq" id="WP_050663756.1">
    <property type="nucleotide sequence ID" value="NZ_CP118494.1"/>
</dbReference>
<dbReference type="OrthoDB" id="9807187at2"/>
<dbReference type="PANTHER" id="PTHR34584:SF1">
    <property type="entry name" value="NA(+)_H(+) ANTIPORTER SUBUNIT E1"/>
    <property type="match status" value="1"/>
</dbReference>
<feature type="transmembrane region" description="Helical" evidence="7">
    <location>
        <begin position="5"/>
        <end position="22"/>
    </location>
</feature>
<dbReference type="InterPro" id="IPR002758">
    <property type="entry name" value="Cation_antiport_E"/>
</dbReference>
<dbReference type="GO" id="GO:0005886">
    <property type="term" value="C:plasma membrane"/>
    <property type="evidence" value="ECO:0007669"/>
    <property type="project" value="UniProtKB-SubCell"/>
</dbReference>
<accession>A0A0L6CSD2</accession>
<dbReference type="PATRIC" id="fig|74031.6.peg.2961"/>
<evidence type="ECO:0000256" key="1">
    <source>
        <dbReference type="ARBA" id="ARBA00004651"/>
    </source>
</evidence>
<dbReference type="STRING" id="74031.SAMN04488077_104170"/>
<evidence type="ECO:0000256" key="3">
    <source>
        <dbReference type="ARBA" id="ARBA00022475"/>
    </source>
</evidence>
<dbReference type="PANTHER" id="PTHR34584">
    <property type="entry name" value="NA(+)/H(+) ANTIPORTER SUBUNIT E1"/>
    <property type="match status" value="1"/>
</dbReference>
<comment type="similarity">
    <text evidence="2">Belongs to the CPA3 antiporters (TC 2.A.63) subunit E family.</text>
</comment>
<dbReference type="Pfam" id="PF01899">
    <property type="entry name" value="MNHE"/>
    <property type="match status" value="1"/>
</dbReference>
<evidence type="ECO:0000256" key="7">
    <source>
        <dbReference type="SAM" id="Phobius"/>
    </source>
</evidence>
<dbReference type="GO" id="GO:0008324">
    <property type="term" value="F:monoatomic cation transmembrane transporter activity"/>
    <property type="evidence" value="ECO:0007669"/>
    <property type="project" value="InterPro"/>
</dbReference>
<dbReference type="NCBIfam" id="NF006518">
    <property type="entry name" value="PRK08965.1-2"/>
    <property type="match status" value="1"/>
</dbReference>
<evidence type="ECO:0000256" key="6">
    <source>
        <dbReference type="ARBA" id="ARBA00023136"/>
    </source>
</evidence>
<evidence type="ECO:0000256" key="4">
    <source>
        <dbReference type="ARBA" id="ARBA00022692"/>
    </source>
</evidence>
<protein>
    <submittedName>
        <fullName evidence="8">Na(+)/H(+) antiporter subunit E1</fullName>
    </submittedName>
</protein>
<evidence type="ECO:0000313" key="9">
    <source>
        <dbReference type="Proteomes" id="UP000037046"/>
    </source>
</evidence>
<evidence type="ECO:0000256" key="5">
    <source>
        <dbReference type="ARBA" id="ARBA00022989"/>
    </source>
</evidence>
<comment type="subcellular location">
    <subcellularLocation>
        <location evidence="1">Cell membrane</location>
        <topology evidence="1">Multi-pass membrane protein</topology>
    </subcellularLocation>
</comment>
<proteinExistence type="inferred from homology"/>
<keyword evidence="3" id="KW-1003">Cell membrane</keyword>
<dbReference type="PIRSF" id="PIRSF019239">
    <property type="entry name" value="MrpE"/>
    <property type="match status" value="1"/>
</dbReference>
<keyword evidence="9" id="KW-1185">Reference proteome</keyword>
<keyword evidence="4 7" id="KW-0812">Transmembrane</keyword>
<gene>
    <name evidence="8" type="primary">mnhE1</name>
    <name evidence="8" type="ORF">ROTO_29070</name>
</gene>
<comment type="caution">
    <text evidence="8">The sequence shown here is derived from an EMBL/GenBank/DDBJ whole genome shotgun (WGS) entry which is preliminary data.</text>
</comment>
<feature type="transmembrane region" description="Helical" evidence="7">
    <location>
        <begin position="61"/>
        <end position="84"/>
    </location>
</feature>
<dbReference type="EMBL" id="LGVV01000048">
    <property type="protein sequence ID" value="KNX40565.1"/>
    <property type="molecule type" value="Genomic_DNA"/>
</dbReference>
<sequence length="163" mass="18193">MLRKLLPHPFLTLTLIVVWQMLVNKLTLGNLLLGTILALIIPVITSPYWPNRPKLRSAPRIVEYVLVVLWDICVANVQVAYVILFKTNANTKPAWISIPLELRTPEAITVLAGTITMTPGTVSSDVAADGRSLLVHCLDAPDPDAVRDEIKTRYEARLKEIFE</sequence>
<evidence type="ECO:0000313" key="8">
    <source>
        <dbReference type="EMBL" id="KNX40565.1"/>
    </source>
</evidence>
<reference evidence="9" key="1">
    <citation type="submission" date="2015-07" db="EMBL/GenBank/DDBJ databases">
        <title>Draft Genome Sequence of Roseovarius tolerans EL-164, a producer of N-Acylated Alanine Methyl Esters (NAMEs).</title>
        <authorList>
            <person name="Voget S."/>
            <person name="Bruns H."/>
            <person name="Wagner-Doebler I."/>
            <person name="Schulz S."/>
            <person name="Daniel R."/>
        </authorList>
    </citation>
    <scope>NUCLEOTIDE SEQUENCE [LARGE SCALE GENOMIC DNA]</scope>
    <source>
        <strain evidence="9">EL-164</strain>
    </source>
</reference>
<feature type="transmembrane region" description="Helical" evidence="7">
    <location>
        <begin position="28"/>
        <end position="49"/>
    </location>
</feature>
<keyword evidence="6 7" id="KW-0472">Membrane</keyword>
<keyword evidence="5 7" id="KW-1133">Transmembrane helix</keyword>
<dbReference type="AlphaFoldDB" id="A0A0L6CSD2"/>
<organism evidence="8 9">
    <name type="scientific">Roseovarius tolerans</name>
    <dbReference type="NCBI Taxonomy" id="74031"/>
    <lineage>
        <taxon>Bacteria</taxon>
        <taxon>Pseudomonadati</taxon>
        <taxon>Pseudomonadota</taxon>
        <taxon>Alphaproteobacteria</taxon>
        <taxon>Rhodobacterales</taxon>
        <taxon>Roseobacteraceae</taxon>
        <taxon>Roseovarius</taxon>
    </lineage>
</organism>
<name>A0A0L6CSD2_9RHOB</name>
<evidence type="ECO:0000256" key="2">
    <source>
        <dbReference type="ARBA" id="ARBA00006228"/>
    </source>
</evidence>